<dbReference type="GO" id="GO:0046872">
    <property type="term" value="F:metal ion binding"/>
    <property type="evidence" value="ECO:0007669"/>
    <property type="project" value="UniProtKB-KW"/>
</dbReference>
<dbReference type="Pfam" id="PF01546">
    <property type="entry name" value="Peptidase_M20"/>
    <property type="match status" value="1"/>
</dbReference>
<keyword evidence="2" id="KW-0378">Hydrolase</keyword>
<dbReference type="PATRIC" id="fig|943816.4.peg.3858"/>
<feature type="binding site" evidence="3">
    <location>
        <position position="97"/>
    </location>
    <ligand>
        <name>Zn(2+)</name>
        <dbReference type="ChEBI" id="CHEBI:29105"/>
        <label>1</label>
    </ligand>
</feature>
<evidence type="ECO:0000313" key="7">
    <source>
        <dbReference type="Proteomes" id="UP000175829"/>
    </source>
</evidence>
<dbReference type="InterPro" id="IPR036264">
    <property type="entry name" value="Bact_exopeptidase_dim_dom"/>
</dbReference>
<gene>
    <name evidence="6" type="ORF">AN217_21585</name>
</gene>
<dbReference type="Gene3D" id="3.40.630.10">
    <property type="entry name" value="Zn peptidases"/>
    <property type="match status" value="2"/>
</dbReference>
<feature type="binding site" evidence="3">
    <location>
        <position position="132"/>
    </location>
    <ligand>
        <name>Zn(2+)</name>
        <dbReference type="ChEBI" id="CHEBI:29105"/>
        <label>2</label>
    </ligand>
</feature>
<protein>
    <recommendedName>
        <fullName evidence="5">Peptidase M20 dimerisation domain-containing protein</fullName>
    </recommendedName>
</protein>
<dbReference type="Pfam" id="PF07687">
    <property type="entry name" value="M20_dimer"/>
    <property type="match status" value="1"/>
</dbReference>
<keyword evidence="3" id="KW-0479">Metal-binding</keyword>
<dbReference type="SUPFAM" id="SSF55031">
    <property type="entry name" value="Bacterial exopeptidase dimerisation domain"/>
    <property type="match status" value="1"/>
</dbReference>
<dbReference type="CDD" id="cd03884">
    <property type="entry name" value="M20_bAS"/>
    <property type="match status" value="1"/>
</dbReference>
<feature type="binding site" evidence="4">
    <location>
        <position position="262"/>
    </location>
    <ligand>
        <name>allantoate</name>
        <dbReference type="ChEBI" id="CHEBI:17536"/>
    </ligand>
</feature>
<evidence type="ECO:0000313" key="6">
    <source>
        <dbReference type="EMBL" id="OEU99953.1"/>
    </source>
</evidence>
<name>A0A1E7K7U1_9ACTN</name>
<reference evidence="6 7" key="1">
    <citation type="journal article" date="2016" name="Front. Microbiol.">
        <title>Comparative Genomics Analysis of Streptomyces Species Reveals Their Adaptation to the Marine Environment and Their Diversity at the Genomic Level.</title>
        <authorList>
            <person name="Tian X."/>
            <person name="Zhang Z."/>
            <person name="Yang T."/>
            <person name="Chen M."/>
            <person name="Li J."/>
            <person name="Chen F."/>
            <person name="Yang J."/>
            <person name="Li W."/>
            <person name="Zhang B."/>
            <person name="Zhang Z."/>
            <person name="Wu J."/>
            <person name="Zhang C."/>
            <person name="Long L."/>
            <person name="Xiao J."/>
        </authorList>
    </citation>
    <scope>NUCLEOTIDE SEQUENCE [LARGE SCALE GENOMIC DNA]</scope>
    <source>
        <strain evidence="6 7">SCSIO M10379</strain>
    </source>
</reference>
<evidence type="ECO:0000256" key="3">
    <source>
        <dbReference type="PIRSR" id="PIRSR001235-1"/>
    </source>
</evidence>
<evidence type="ECO:0000259" key="5">
    <source>
        <dbReference type="Pfam" id="PF07687"/>
    </source>
</evidence>
<feature type="binding site" evidence="4">
    <location>
        <position position="249"/>
    </location>
    <ligand>
        <name>allantoate</name>
        <dbReference type="ChEBI" id="CHEBI:17536"/>
    </ligand>
</feature>
<comment type="caution">
    <text evidence="6">The sequence shown here is derived from an EMBL/GenBank/DDBJ whole genome shotgun (WGS) entry which is preliminary data.</text>
</comment>
<dbReference type="GO" id="GO:0016813">
    <property type="term" value="F:hydrolase activity, acting on carbon-nitrogen (but not peptide) bonds, in linear amidines"/>
    <property type="evidence" value="ECO:0007669"/>
    <property type="project" value="InterPro"/>
</dbReference>
<feature type="binding site" evidence="3">
    <location>
        <position position="164"/>
    </location>
    <ligand>
        <name>Zn(2+)</name>
        <dbReference type="ChEBI" id="CHEBI:29105"/>
        <label>1</label>
    </ligand>
</feature>
<comment type="similarity">
    <text evidence="1">Belongs to the peptidase M20 family.</text>
</comment>
<feature type="binding site" evidence="3">
    <location>
        <position position="86"/>
    </location>
    <ligand>
        <name>Zn(2+)</name>
        <dbReference type="ChEBI" id="CHEBI:29105"/>
        <label>1</label>
    </ligand>
</feature>
<dbReference type="PANTHER" id="PTHR32494">
    <property type="entry name" value="ALLANTOATE DEIMINASE-RELATED"/>
    <property type="match status" value="1"/>
</dbReference>
<comment type="cofactor">
    <cofactor evidence="3">
        <name>Zn(2+)</name>
        <dbReference type="ChEBI" id="CHEBI:29105"/>
    </cofactor>
    <text evidence="3">Binds 2 Zn(2+) ions per subunit.</text>
</comment>
<organism evidence="6 7">
    <name type="scientific">Streptomyces qinglanensis</name>
    <dbReference type="NCBI Taxonomy" id="943816"/>
    <lineage>
        <taxon>Bacteria</taxon>
        <taxon>Bacillati</taxon>
        <taxon>Actinomycetota</taxon>
        <taxon>Actinomycetes</taxon>
        <taxon>Kitasatosporales</taxon>
        <taxon>Streptomycetaceae</taxon>
        <taxon>Streptomyces</taxon>
    </lineage>
</organism>
<dbReference type="InterPro" id="IPR002933">
    <property type="entry name" value="Peptidase_M20"/>
</dbReference>
<accession>A0A1E7K7U1</accession>
<evidence type="ECO:0000256" key="2">
    <source>
        <dbReference type="ARBA" id="ARBA00022801"/>
    </source>
</evidence>
<dbReference type="RefSeq" id="WP_069992632.1">
    <property type="nucleotide sequence ID" value="NZ_LJGV01000022.1"/>
</dbReference>
<dbReference type="Gene3D" id="3.30.70.360">
    <property type="match status" value="1"/>
</dbReference>
<feature type="binding site" evidence="3">
    <location>
        <position position="97"/>
    </location>
    <ligand>
        <name>Zn(2+)</name>
        <dbReference type="ChEBI" id="CHEBI:29105"/>
        <label>2</label>
    </ligand>
</feature>
<sequence length="386" mass="41118">MPDHADTLPTVNGERLLQDLAAFAEFGGRADGGVDRVAGSFEDLEAREWLQGKISEAGLVPRTDEIGNVFGRTPKAEHPRMLTGSHTDTVPAGGRLDGAYGVIAALEALRSLHETGHHVANHVEIVGFWDEEGVRDPSTGGLVGSTYFCEKEYVRNYQSFLELHIEQGATLEKAAVPLAVVGGIVGIERFVVEVTGEANHAGTTAMEDRADAGHAAATIASRVRGAAMACSDRLRMNVGSIEYSPGAPNVVPGKARLLIEIRDPSDEVLRAAENHIRAVTDEVAAGERCHVAVEKASRKPPVVFDGKVLQSLRDALDRCGAEYLDTVSYAGHDANVISQQIPTGMLFVPSRNGVSHAPSESTSDGHLILGCQVLLNSLVQMYSISS</sequence>
<feature type="binding site" evidence="3">
    <location>
        <position position="356"/>
    </location>
    <ligand>
        <name>Zn(2+)</name>
        <dbReference type="ChEBI" id="CHEBI:29105"/>
        <label>2</label>
    </ligand>
</feature>
<dbReference type="InterPro" id="IPR010158">
    <property type="entry name" value="Amidase_Cbmase"/>
</dbReference>
<feature type="domain" description="Peptidase M20 dimerisation" evidence="5">
    <location>
        <begin position="186"/>
        <end position="284"/>
    </location>
</feature>
<dbReference type="SUPFAM" id="SSF53187">
    <property type="entry name" value="Zn-dependent exopeptidases"/>
    <property type="match status" value="1"/>
</dbReference>
<dbReference type="PIRSF" id="PIRSF001235">
    <property type="entry name" value="Amidase_carbamoylase"/>
    <property type="match status" value="1"/>
</dbReference>
<feature type="binding site" evidence="4">
    <location>
        <position position="189"/>
    </location>
    <ligand>
        <name>allantoate</name>
        <dbReference type="ChEBI" id="CHEBI:17536"/>
    </ligand>
</feature>
<keyword evidence="3" id="KW-0862">Zinc</keyword>
<evidence type="ECO:0000256" key="1">
    <source>
        <dbReference type="ARBA" id="ARBA00006153"/>
    </source>
</evidence>
<dbReference type="PANTHER" id="PTHR32494:SF5">
    <property type="entry name" value="ALLANTOATE AMIDOHYDROLASE"/>
    <property type="match status" value="1"/>
</dbReference>
<dbReference type="AlphaFoldDB" id="A0A1E7K7U1"/>
<dbReference type="EMBL" id="LJGV01000022">
    <property type="protein sequence ID" value="OEU99953.1"/>
    <property type="molecule type" value="Genomic_DNA"/>
</dbReference>
<evidence type="ECO:0000256" key="4">
    <source>
        <dbReference type="PIRSR" id="PIRSR001235-2"/>
    </source>
</evidence>
<dbReference type="Proteomes" id="UP000175829">
    <property type="component" value="Unassembled WGS sequence"/>
</dbReference>
<proteinExistence type="inferred from homology"/>
<dbReference type="InterPro" id="IPR011650">
    <property type="entry name" value="Peptidase_M20_dimer"/>
</dbReference>